<dbReference type="GO" id="GO:0016042">
    <property type="term" value="P:lipid catabolic process"/>
    <property type="evidence" value="ECO:0007669"/>
    <property type="project" value="InterPro"/>
</dbReference>
<dbReference type="GeneID" id="81597295"/>
<dbReference type="GO" id="GO:0072330">
    <property type="term" value="P:monocarboxylic acid biosynthetic process"/>
    <property type="evidence" value="ECO:0007669"/>
    <property type="project" value="UniProtKB-ARBA"/>
</dbReference>
<evidence type="ECO:0000313" key="3">
    <source>
        <dbReference type="Proteomes" id="UP001213681"/>
    </source>
</evidence>
<dbReference type="AlphaFoldDB" id="A0AAD6CFA8"/>
<reference evidence="2" key="2">
    <citation type="journal article" date="2023" name="IMA Fungus">
        <title>Comparative genomic study of the Penicillium genus elucidates a diverse pangenome and 15 lateral gene transfer events.</title>
        <authorList>
            <person name="Petersen C."/>
            <person name="Sorensen T."/>
            <person name="Nielsen M.R."/>
            <person name="Sondergaard T.E."/>
            <person name="Sorensen J.L."/>
            <person name="Fitzpatrick D.A."/>
            <person name="Frisvad J.C."/>
            <person name="Nielsen K.L."/>
        </authorList>
    </citation>
    <scope>NUCLEOTIDE SEQUENCE</scope>
    <source>
        <strain evidence="2">IBT 16125</strain>
    </source>
</reference>
<dbReference type="InterPro" id="IPR029058">
    <property type="entry name" value="AB_hydrolase_fold"/>
</dbReference>
<dbReference type="Gene3D" id="3.40.50.1820">
    <property type="entry name" value="alpha/beta hydrolase"/>
    <property type="match status" value="2"/>
</dbReference>
<feature type="signal peptide" evidence="1">
    <location>
        <begin position="1"/>
        <end position="20"/>
    </location>
</feature>
<proteinExistence type="predicted"/>
<organism evidence="2 3">
    <name type="scientific">Penicillium daleae</name>
    <dbReference type="NCBI Taxonomy" id="63821"/>
    <lineage>
        <taxon>Eukaryota</taxon>
        <taxon>Fungi</taxon>
        <taxon>Dikarya</taxon>
        <taxon>Ascomycota</taxon>
        <taxon>Pezizomycotina</taxon>
        <taxon>Eurotiomycetes</taxon>
        <taxon>Eurotiomycetidae</taxon>
        <taxon>Eurotiales</taxon>
        <taxon>Aspergillaceae</taxon>
        <taxon>Penicillium</taxon>
    </lineage>
</organism>
<dbReference type="PANTHER" id="PTHR34853">
    <property type="match status" value="1"/>
</dbReference>
<reference evidence="2" key="1">
    <citation type="submission" date="2022-12" db="EMBL/GenBank/DDBJ databases">
        <authorList>
            <person name="Petersen C."/>
        </authorList>
    </citation>
    <scope>NUCLEOTIDE SEQUENCE</scope>
    <source>
        <strain evidence="2">IBT 16125</strain>
    </source>
</reference>
<dbReference type="RefSeq" id="XP_056771159.1">
    <property type="nucleotide sequence ID" value="XM_056907052.1"/>
</dbReference>
<dbReference type="PANTHER" id="PTHR34853:SF1">
    <property type="entry name" value="LIPASE 5"/>
    <property type="match status" value="1"/>
</dbReference>
<name>A0AAD6CFA8_9EURO</name>
<dbReference type="PROSITE" id="PS51257">
    <property type="entry name" value="PROKAR_LIPOPROTEIN"/>
    <property type="match status" value="1"/>
</dbReference>
<dbReference type="InterPro" id="IPR005152">
    <property type="entry name" value="Lipase_secreted"/>
</dbReference>
<dbReference type="GO" id="GO:0004806">
    <property type="term" value="F:triacylglycerol lipase activity"/>
    <property type="evidence" value="ECO:0007669"/>
    <property type="project" value="InterPro"/>
</dbReference>
<dbReference type="Proteomes" id="UP001213681">
    <property type="component" value="Unassembled WGS sequence"/>
</dbReference>
<protein>
    <submittedName>
        <fullName evidence="2">Uncharacterized protein</fullName>
    </submittedName>
</protein>
<feature type="chain" id="PRO_5041970129" evidence="1">
    <location>
        <begin position="21"/>
        <end position="448"/>
    </location>
</feature>
<sequence>MKSFYCLAIVLVSLLSCVQAQNYTRPNDLEITQAQAEKYNCDRLCQENLQHYEALDRQIFGNVPFDYEFYATGANFTHSRPGDLLKLLQQNESMYDIPPGTSLWLMQYTSVDVGGVAVPATAFIALPYTEAPRDKVRLVAYAHGTIGVVPACAASSSYNGYDYHSWQLLTAPGYGVVATDYAGLGNNYTSHKYGNPVINSEDIYFSVVAARKAFPGVFTTGWASVGHSQGAGAVWGLSENPRINTTESGEYLGGVAVAPSARLNDLLTAVPPTVGYGFGDLIVNIFRALDFPIQPIVLTPAALDRYPLMYKLGLCDDSYAELNADLPNHGIVDSTPAIDQHNHEAYIAFQNKYGAATGRKGYKELLVVQSTDDEVVNVTATEKAYEYACKIGNIVHLSLYSGLDHDSSAAASSPEWLQWLENRFMGVRSPDANQCVVKKVTPLLDTLV</sequence>
<gene>
    <name evidence="2" type="ORF">N7458_003669</name>
</gene>
<dbReference type="EMBL" id="JAPVEA010000002">
    <property type="protein sequence ID" value="KAJ5462117.1"/>
    <property type="molecule type" value="Genomic_DNA"/>
</dbReference>
<accession>A0AAD6CFA8</accession>
<keyword evidence="1" id="KW-0732">Signal</keyword>
<dbReference type="SUPFAM" id="SSF53474">
    <property type="entry name" value="alpha/beta-Hydrolases"/>
    <property type="match status" value="1"/>
</dbReference>
<comment type="caution">
    <text evidence="2">The sequence shown here is derived from an EMBL/GenBank/DDBJ whole genome shotgun (WGS) entry which is preliminary data.</text>
</comment>
<dbReference type="GO" id="GO:0017000">
    <property type="term" value="P:antibiotic biosynthetic process"/>
    <property type="evidence" value="ECO:0007669"/>
    <property type="project" value="UniProtKB-ARBA"/>
</dbReference>
<evidence type="ECO:0000256" key="1">
    <source>
        <dbReference type="SAM" id="SignalP"/>
    </source>
</evidence>
<keyword evidence="3" id="KW-1185">Reference proteome</keyword>
<evidence type="ECO:0000313" key="2">
    <source>
        <dbReference type="EMBL" id="KAJ5462117.1"/>
    </source>
</evidence>